<reference evidence="1 2" key="1">
    <citation type="submission" date="2019-12" db="EMBL/GenBank/DDBJ databases">
        <authorList>
            <person name="Huq M.A."/>
        </authorList>
    </citation>
    <scope>NUCLEOTIDE SEQUENCE [LARGE SCALE GENOMIC DNA]</scope>
    <source>
        <strain evidence="1 2">MAH-34</strain>
    </source>
</reference>
<dbReference type="EMBL" id="WSEM01000008">
    <property type="protein sequence ID" value="MVQ35024.1"/>
    <property type="molecule type" value="Genomic_DNA"/>
</dbReference>
<proteinExistence type="predicted"/>
<comment type="caution">
    <text evidence="1">The sequence shown here is derived from an EMBL/GenBank/DDBJ whole genome shotgun (WGS) entry which is preliminary data.</text>
</comment>
<accession>A0ABW9U7A6</accession>
<dbReference type="InterPro" id="IPR025009">
    <property type="entry name" value="DUF3977"/>
</dbReference>
<keyword evidence="2" id="KW-1185">Reference proteome</keyword>
<evidence type="ECO:0000313" key="2">
    <source>
        <dbReference type="Proteomes" id="UP000467637"/>
    </source>
</evidence>
<organism evidence="1 2">
    <name type="scientific">Paenibacillus anseongense</name>
    <dbReference type="NCBI Taxonomy" id="2682845"/>
    <lineage>
        <taxon>Bacteria</taxon>
        <taxon>Bacillati</taxon>
        <taxon>Bacillota</taxon>
        <taxon>Bacilli</taxon>
        <taxon>Bacillales</taxon>
        <taxon>Paenibacillaceae</taxon>
        <taxon>Paenibacillus</taxon>
    </lineage>
</organism>
<protein>
    <submittedName>
        <fullName evidence="1">DUF3977 family protein</fullName>
    </submittedName>
</protein>
<dbReference type="Pfam" id="PF13122">
    <property type="entry name" value="DUF3977"/>
    <property type="match status" value="1"/>
</dbReference>
<name>A0ABW9U7A6_9BACL</name>
<sequence length="86" mass="9952">MKYIEVGIGNTWIVRTETELDDGSEYEQKGIIKPILLHSIYFRIWLGKTVFVLDSREGLKRMKKSRHAFKLIFGLASYITEGDSRG</sequence>
<gene>
    <name evidence="1" type="ORF">GON05_10190</name>
</gene>
<dbReference type="Proteomes" id="UP000467637">
    <property type="component" value="Unassembled WGS sequence"/>
</dbReference>
<dbReference type="RefSeq" id="WP_157319038.1">
    <property type="nucleotide sequence ID" value="NZ_WSEM01000008.1"/>
</dbReference>
<evidence type="ECO:0000313" key="1">
    <source>
        <dbReference type="EMBL" id="MVQ35024.1"/>
    </source>
</evidence>